<gene>
    <name evidence="1" type="ORF">L6452_42276</name>
</gene>
<name>A0ACB8XI13_ARCLA</name>
<keyword evidence="2" id="KW-1185">Reference proteome</keyword>
<reference evidence="1 2" key="2">
    <citation type="journal article" date="2022" name="Mol. Ecol. Resour.">
        <title>The genomes of chicory, endive, great burdock and yacon provide insights into Asteraceae paleo-polyploidization history and plant inulin production.</title>
        <authorList>
            <person name="Fan W."/>
            <person name="Wang S."/>
            <person name="Wang H."/>
            <person name="Wang A."/>
            <person name="Jiang F."/>
            <person name="Liu H."/>
            <person name="Zhao H."/>
            <person name="Xu D."/>
            <person name="Zhang Y."/>
        </authorList>
    </citation>
    <scope>NUCLEOTIDE SEQUENCE [LARGE SCALE GENOMIC DNA]</scope>
    <source>
        <strain evidence="2">cv. Niubang</strain>
    </source>
</reference>
<reference evidence="2" key="1">
    <citation type="journal article" date="2022" name="Mol. Ecol. Resour.">
        <title>The genomes of chicory, endive, great burdock and yacon provide insights into Asteraceae palaeo-polyploidization history and plant inulin production.</title>
        <authorList>
            <person name="Fan W."/>
            <person name="Wang S."/>
            <person name="Wang H."/>
            <person name="Wang A."/>
            <person name="Jiang F."/>
            <person name="Liu H."/>
            <person name="Zhao H."/>
            <person name="Xu D."/>
            <person name="Zhang Y."/>
        </authorList>
    </citation>
    <scope>NUCLEOTIDE SEQUENCE [LARGE SCALE GENOMIC DNA]</scope>
    <source>
        <strain evidence="2">cv. Niubang</strain>
    </source>
</reference>
<evidence type="ECO:0000313" key="2">
    <source>
        <dbReference type="Proteomes" id="UP001055879"/>
    </source>
</evidence>
<protein>
    <submittedName>
        <fullName evidence="1">Uncharacterized protein</fullName>
    </submittedName>
</protein>
<proteinExistence type="predicted"/>
<accession>A0ACB8XI13</accession>
<comment type="caution">
    <text evidence="1">The sequence shown here is derived from an EMBL/GenBank/DDBJ whole genome shotgun (WGS) entry which is preliminary data.</text>
</comment>
<sequence length="91" mass="10101">MFSPARLQGVGRDAYDDDDDDIDRCKFVLLVAIRLFFAAIVLKSLSSKSIIEVDEFQSGEGDNLNKEESKYALHALKVRLAAQILVASKPN</sequence>
<organism evidence="1 2">
    <name type="scientific">Arctium lappa</name>
    <name type="common">Greater burdock</name>
    <name type="synonym">Lappa major</name>
    <dbReference type="NCBI Taxonomy" id="4217"/>
    <lineage>
        <taxon>Eukaryota</taxon>
        <taxon>Viridiplantae</taxon>
        <taxon>Streptophyta</taxon>
        <taxon>Embryophyta</taxon>
        <taxon>Tracheophyta</taxon>
        <taxon>Spermatophyta</taxon>
        <taxon>Magnoliopsida</taxon>
        <taxon>eudicotyledons</taxon>
        <taxon>Gunneridae</taxon>
        <taxon>Pentapetalae</taxon>
        <taxon>asterids</taxon>
        <taxon>campanulids</taxon>
        <taxon>Asterales</taxon>
        <taxon>Asteraceae</taxon>
        <taxon>Carduoideae</taxon>
        <taxon>Cardueae</taxon>
        <taxon>Arctiinae</taxon>
        <taxon>Arctium</taxon>
    </lineage>
</organism>
<dbReference type="EMBL" id="CM042063">
    <property type="protein sequence ID" value="KAI3667227.1"/>
    <property type="molecule type" value="Genomic_DNA"/>
</dbReference>
<evidence type="ECO:0000313" key="1">
    <source>
        <dbReference type="EMBL" id="KAI3667227.1"/>
    </source>
</evidence>
<dbReference type="Proteomes" id="UP001055879">
    <property type="component" value="Linkage Group LG17"/>
</dbReference>